<dbReference type="InterPro" id="IPR016024">
    <property type="entry name" value="ARM-type_fold"/>
</dbReference>
<dbReference type="InterPro" id="IPR011989">
    <property type="entry name" value="ARM-like"/>
</dbReference>
<dbReference type="PANTHER" id="PTHR46241">
    <property type="entry name" value="ARMADILLO REPEAT-CONTAINING PROTEIN 4 ARMC4"/>
    <property type="match status" value="1"/>
</dbReference>
<feature type="region of interest" description="Disordered" evidence="2">
    <location>
        <begin position="1"/>
        <end position="123"/>
    </location>
</feature>
<evidence type="ECO:0008006" key="5">
    <source>
        <dbReference type="Google" id="ProtNLM"/>
    </source>
</evidence>
<dbReference type="PANTHER" id="PTHR46241:SF1">
    <property type="entry name" value="OUTER DYNEIN ARM-DOCKING COMPLEX SUBUNIT 2"/>
    <property type="match status" value="1"/>
</dbReference>
<organism evidence="3 4">
    <name type="scientific">Dibothriocephalus latus</name>
    <name type="common">Fish tapeworm</name>
    <name type="synonym">Diphyllobothrium latum</name>
    <dbReference type="NCBI Taxonomy" id="60516"/>
    <lineage>
        <taxon>Eukaryota</taxon>
        <taxon>Metazoa</taxon>
        <taxon>Spiralia</taxon>
        <taxon>Lophotrochozoa</taxon>
        <taxon>Platyhelminthes</taxon>
        <taxon>Cestoda</taxon>
        <taxon>Eucestoda</taxon>
        <taxon>Diphyllobothriidea</taxon>
        <taxon>Diphyllobothriidae</taxon>
        <taxon>Dibothriocephalus</taxon>
    </lineage>
</organism>
<keyword evidence="4" id="KW-1185">Reference proteome</keyword>
<feature type="compositionally biased region" description="Acidic residues" evidence="2">
    <location>
        <begin position="93"/>
        <end position="111"/>
    </location>
</feature>
<dbReference type="Gene3D" id="1.25.10.10">
    <property type="entry name" value="Leucine-rich Repeat Variant"/>
    <property type="match status" value="1"/>
</dbReference>
<reference evidence="3 4" key="1">
    <citation type="submission" date="2018-11" db="EMBL/GenBank/DDBJ databases">
        <authorList>
            <consortium name="Pathogen Informatics"/>
        </authorList>
    </citation>
    <scope>NUCLEOTIDE SEQUENCE [LARGE SCALE GENOMIC DNA]</scope>
</reference>
<dbReference type="InterPro" id="IPR000225">
    <property type="entry name" value="Armadillo"/>
</dbReference>
<evidence type="ECO:0000313" key="4">
    <source>
        <dbReference type="Proteomes" id="UP000281553"/>
    </source>
</evidence>
<gene>
    <name evidence="3" type="ORF">DILT_LOCUS11700</name>
</gene>
<dbReference type="Proteomes" id="UP000281553">
    <property type="component" value="Unassembled WGS sequence"/>
</dbReference>
<dbReference type="EMBL" id="UYRU01063906">
    <property type="protein sequence ID" value="VDN15869.1"/>
    <property type="molecule type" value="Genomic_DNA"/>
</dbReference>
<dbReference type="PROSITE" id="PS50176">
    <property type="entry name" value="ARM_REPEAT"/>
    <property type="match status" value="1"/>
</dbReference>
<dbReference type="SUPFAM" id="SSF48371">
    <property type="entry name" value="ARM repeat"/>
    <property type="match status" value="1"/>
</dbReference>
<evidence type="ECO:0000256" key="1">
    <source>
        <dbReference type="PROSITE-ProRule" id="PRU00259"/>
    </source>
</evidence>
<accession>A0A3P7P695</accession>
<feature type="compositionally biased region" description="Polar residues" evidence="2">
    <location>
        <begin position="70"/>
        <end position="81"/>
    </location>
</feature>
<dbReference type="OrthoDB" id="1683831at2759"/>
<sequence>MPSRSLRGGGLNELPIDVIDTNNSLGAPGLNPNTNNAHSERQLSAFNKSQSNKTAEENSETGPTKVESADTWSSTMDNTQVMGPLDEKHAADTDEESTGEPSSESDADGEEGAGSNKQEQNADLPAEYWQIGKLVKYLKGGNQTSTIISLCALRDMPLRTEVCQLAVRDVGGVDVLINLLETDEVRCKILKEISHNPALRRAISDRGGIHPMVELLRSPNRDLKCLSAEAIANVAKFPRARRTVRQNSGIKKLYDTGGELSGFKTLKDHAVGNCPSLFCLGK</sequence>
<proteinExistence type="predicted"/>
<dbReference type="AlphaFoldDB" id="A0A3P7P695"/>
<name>A0A3P7P695_DIBLA</name>
<evidence type="ECO:0000256" key="2">
    <source>
        <dbReference type="SAM" id="MobiDB-lite"/>
    </source>
</evidence>
<feature type="repeat" description="ARM" evidence="1">
    <location>
        <begin position="207"/>
        <end position="249"/>
    </location>
</feature>
<feature type="compositionally biased region" description="Polar residues" evidence="2">
    <location>
        <begin position="20"/>
        <end position="53"/>
    </location>
</feature>
<evidence type="ECO:0000313" key="3">
    <source>
        <dbReference type="EMBL" id="VDN15869.1"/>
    </source>
</evidence>
<protein>
    <recommendedName>
        <fullName evidence="5">Armadillo repeat-containing domain-containing protein</fullName>
    </recommendedName>
</protein>